<comment type="similarity">
    <text evidence="1">Belongs to the AHA1 family.</text>
</comment>
<keyword evidence="4" id="KW-1185">Reference proteome</keyword>
<dbReference type="EMBL" id="JACHOU010000001">
    <property type="protein sequence ID" value="MBB6352628.1"/>
    <property type="molecule type" value="Genomic_DNA"/>
</dbReference>
<dbReference type="Pfam" id="PF08327">
    <property type="entry name" value="AHSA1"/>
    <property type="match status" value="1"/>
</dbReference>
<dbReference type="Gene3D" id="3.30.530.20">
    <property type="match status" value="1"/>
</dbReference>
<accession>A0A7X0F402</accession>
<feature type="domain" description="Activator of Hsp90 ATPase homologue 1/2-like C-terminal" evidence="2">
    <location>
        <begin position="22"/>
        <end position="107"/>
    </location>
</feature>
<dbReference type="InterPro" id="IPR013538">
    <property type="entry name" value="ASHA1/2-like_C"/>
</dbReference>
<gene>
    <name evidence="3" type="ORF">GGR00_000380</name>
</gene>
<evidence type="ECO:0000313" key="3">
    <source>
        <dbReference type="EMBL" id="MBB6352628.1"/>
    </source>
</evidence>
<protein>
    <submittedName>
        <fullName evidence="3">Uncharacterized protein YndB with AHSA1/START domain</fullName>
    </submittedName>
</protein>
<reference evidence="3 4" key="1">
    <citation type="submission" date="2020-08" db="EMBL/GenBank/DDBJ databases">
        <title>Genomic Encyclopedia of Type Strains, Phase IV (KMG-IV): sequencing the most valuable type-strain genomes for metagenomic binning, comparative biology and taxonomic classification.</title>
        <authorList>
            <person name="Goeker M."/>
        </authorList>
    </citation>
    <scope>NUCLEOTIDE SEQUENCE [LARGE SCALE GENOMIC DNA]</scope>
    <source>
        <strain evidence="3 4">DSM 7051</strain>
    </source>
</reference>
<evidence type="ECO:0000256" key="1">
    <source>
        <dbReference type="ARBA" id="ARBA00006817"/>
    </source>
</evidence>
<sequence>MTDMAETDDRSEAIVVECELEADPEKVWRALTVPELISAWLDVPAADEVSADTSGPAYRIVEALPFSRVRYAWNDASASEPESFVTFDLEAQPGGGTWFRLTHSAESGRRIGGAANSNSPPIMARAA</sequence>
<comment type="caution">
    <text evidence="3">The sequence shown here is derived from an EMBL/GenBank/DDBJ whole genome shotgun (WGS) entry which is preliminary data.</text>
</comment>
<dbReference type="CDD" id="cd07814">
    <property type="entry name" value="SRPBCC_CalC_Aha1-like"/>
    <property type="match status" value="1"/>
</dbReference>
<dbReference type="SUPFAM" id="SSF55961">
    <property type="entry name" value="Bet v1-like"/>
    <property type="match status" value="1"/>
</dbReference>
<proteinExistence type="inferred from homology"/>
<evidence type="ECO:0000313" key="4">
    <source>
        <dbReference type="Proteomes" id="UP000536262"/>
    </source>
</evidence>
<dbReference type="InterPro" id="IPR023393">
    <property type="entry name" value="START-like_dom_sf"/>
</dbReference>
<dbReference type="Proteomes" id="UP000536262">
    <property type="component" value="Unassembled WGS sequence"/>
</dbReference>
<organism evidence="3 4">
    <name type="scientific">Aminobacter aganoensis</name>
    <dbReference type="NCBI Taxonomy" id="83264"/>
    <lineage>
        <taxon>Bacteria</taxon>
        <taxon>Pseudomonadati</taxon>
        <taxon>Pseudomonadota</taxon>
        <taxon>Alphaproteobacteria</taxon>
        <taxon>Hyphomicrobiales</taxon>
        <taxon>Phyllobacteriaceae</taxon>
        <taxon>Aminobacter</taxon>
    </lineage>
</organism>
<name>A0A7X0F402_9HYPH</name>
<dbReference type="AlphaFoldDB" id="A0A7X0F402"/>
<dbReference type="RefSeq" id="WP_055977242.1">
    <property type="nucleotide sequence ID" value="NZ_BAABEG010000001.1"/>
</dbReference>
<evidence type="ECO:0000259" key="2">
    <source>
        <dbReference type="Pfam" id="PF08327"/>
    </source>
</evidence>